<evidence type="ECO:0000256" key="2">
    <source>
        <dbReference type="SAM" id="MobiDB-lite"/>
    </source>
</evidence>
<dbReference type="InterPro" id="IPR042070">
    <property type="entry name" value="PucR_C-HTH_sf"/>
</dbReference>
<evidence type="ECO:0000256" key="1">
    <source>
        <dbReference type="ARBA" id="ARBA00006754"/>
    </source>
</evidence>
<dbReference type="EMBL" id="BAAAHH010000034">
    <property type="protein sequence ID" value="GAA0964566.1"/>
    <property type="molecule type" value="Genomic_DNA"/>
</dbReference>
<name>A0ABN1RUX5_9ACTN</name>
<keyword evidence="6" id="KW-1185">Reference proteome</keyword>
<proteinExistence type="inferred from homology"/>
<dbReference type="InterPro" id="IPR025736">
    <property type="entry name" value="PucR_C-HTH_dom"/>
</dbReference>
<dbReference type="Pfam" id="PF13556">
    <property type="entry name" value="HTH_30"/>
    <property type="match status" value="1"/>
</dbReference>
<reference evidence="5 6" key="1">
    <citation type="journal article" date="2019" name="Int. J. Syst. Evol. Microbiol.">
        <title>The Global Catalogue of Microorganisms (GCM) 10K type strain sequencing project: providing services to taxonomists for standard genome sequencing and annotation.</title>
        <authorList>
            <consortium name="The Broad Institute Genomics Platform"/>
            <consortium name="The Broad Institute Genome Sequencing Center for Infectious Disease"/>
            <person name="Wu L."/>
            <person name="Ma J."/>
        </authorList>
    </citation>
    <scope>NUCLEOTIDE SEQUENCE [LARGE SCALE GENOMIC DNA]</scope>
    <source>
        <strain evidence="5 6">JCM 10696</strain>
    </source>
</reference>
<dbReference type="RefSeq" id="WP_344244926.1">
    <property type="nucleotide sequence ID" value="NZ_BAAAHH010000034.1"/>
</dbReference>
<dbReference type="Pfam" id="PF17853">
    <property type="entry name" value="GGDEF_2"/>
    <property type="match status" value="1"/>
</dbReference>
<organism evidence="5 6">
    <name type="scientific">Actinocorallia libanotica</name>
    <dbReference type="NCBI Taxonomy" id="46162"/>
    <lineage>
        <taxon>Bacteria</taxon>
        <taxon>Bacillati</taxon>
        <taxon>Actinomycetota</taxon>
        <taxon>Actinomycetes</taxon>
        <taxon>Streptosporangiales</taxon>
        <taxon>Thermomonosporaceae</taxon>
        <taxon>Actinocorallia</taxon>
    </lineage>
</organism>
<protein>
    <submittedName>
        <fullName evidence="5">Helix-turn-helix domain-containing protein</fullName>
    </submittedName>
</protein>
<comment type="caution">
    <text evidence="5">The sequence shown here is derived from an EMBL/GenBank/DDBJ whole genome shotgun (WGS) entry which is preliminary data.</text>
</comment>
<gene>
    <name evidence="5" type="ORF">GCM10009550_62730</name>
</gene>
<sequence length="540" mass="57723">MVTGLKRVLEDLGSTVLGAAALPDEVSAEITGVHIYDPLDELPAVSGGLLLGVGVEGEDRISALLGELGERGAAGLVVKALGDPGPALRARVRQTGVALLGLTRAASWAQIASLLRSLLSEGEVGDTENETDLFAVANAVCELLDAPVTIEDRSSRVLAYSVRQEEADEYRVETILGRQVPERFVRLYEEMGFFRRLYQSREPLHLAVEGMLPRVAIAVRAGDEILGSLWATVREPLSAQREAAFADAAKIVALHLLRQRAGSDAQRRLRTELLATVLAGGRQAAEAAARLDLATDRVCVLAAQLSGPAEGPNARAESERQRFCDALALHIGAIHPRAAAALVGGVAYAVLPLNGAGSRARQVAEDFLARIGARHAANIGIGRLTESTTGIAHSRADADRALRVLQSRGATGAAVEFRDVHFESLLLQLGDLAASQEQPPSGPYERLVEHDRVHGSGLLPTLAAYLECFGNINEAAASVQVHPNTFRYRLRRLGEIAGLDLGDHDARLAMMLQLRLYGSTTEGSRLGRSDDAPVSRRPRR</sequence>
<evidence type="ECO:0000259" key="4">
    <source>
        <dbReference type="Pfam" id="PF17853"/>
    </source>
</evidence>
<dbReference type="InterPro" id="IPR041522">
    <property type="entry name" value="CdaR_GGDEF"/>
</dbReference>
<dbReference type="InterPro" id="IPR051448">
    <property type="entry name" value="CdaR-like_regulators"/>
</dbReference>
<accession>A0ABN1RUX5</accession>
<feature type="region of interest" description="Disordered" evidence="2">
    <location>
        <begin position="521"/>
        <end position="540"/>
    </location>
</feature>
<comment type="similarity">
    <text evidence="1">Belongs to the CdaR family.</text>
</comment>
<evidence type="ECO:0000259" key="3">
    <source>
        <dbReference type="Pfam" id="PF13556"/>
    </source>
</evidence>
<evidence type="ECO:0000313" key="6">
    <source>
        <dbReference type="Proteomes" id="UP001500665"/>
    </source>
</evidence>
<dbReference type="PANTHER" id="PTHR33744">
    <property type="entry name" value="CARBOHYDRATE DIACID REGULATOR"/>
    <property type="match status" value="1"/>
</dbReference>
<feature type="compositionally biased region" description="Basic and acidic residues" evidence="2">
    <location>
        <begin position="525"/>
        <end position="534"/>
    </location>
</feature>
<evidence type="ECO:0000313" key="5">
    <source>
        <dbReference type="EMBL" id="GAA0964566.1"/>
    </source>
</evidence>
<dbReference type="PANTHER" id="PTHR33744:SF17">
    <property type="entry name" value="CONSERVED PROTEIN"/>
    <property type="match status" value="1"/>
</dbReference>
<feature type="domain" description="PucR C-terminal helix-turn-helix" evidence="3">
    <location>
        <begin position="458"/>
        <end position="516"/>
    </location>
</feature>
<feature type="domain" description="CdaR GGDEF-like" evidence="4">
    <location>
        <begin position="286"/>
        <end position="404"/>
    </location>
</feature>
<dbReference type="Gene3D" id="1.10.10.2840">
    <property type="entry name" value="PucR C-terminal helix-turn-helix domain"/>
    <property type="match status" value="1"/>
</dbReference>
<dbReference type="Proteomes" id="UP001500665">
    <property type="component" value="Unassembled WGS sequence"/>
</dbReference>